<dbReference type="OrthoDB" id="9805821at2"/>
<dbReference type="Pfam" id="PF00933">
    <property type="entry name" value="Glyco_hydro_3"/>
    <property type="match status" value="1"/>
</dbReference>
<keyword evidence="6 7" id="KW-0326">Glycosidase</keyword>
<dbReference type="InterPro" id="IPR001764">
    <property type="entry name" value="Glyco_hydro_3_N"/>
</dbReference>
<name>R9IAP4_9BACT</name>
<dbReference type="EC" id="3.2.1.21" evidence="3"/>
<dbReference type="InterPro" id="IPR019800">
    <property type="entry name" value="Glyco_hydro_3_AS"/>
</dbReference>
<dbReference type="InterPro" id="IPR036962">
    <property type="entry name" value="Glyco_hydro_3_N_sf"/>
</dbReference>
<evidence type="ECO:0000256" key="7">
    <source>
        <dbReference type="RuleBase" id="RU361161"/>
    </source>
</evidence>
<dbReference type="Gene3D" id="2.60.40.10">
    <property type="entry name" value="Immunoglobulins"/>
    <property type="match status" value="1"/>
</dbReference>
<evidence type="ECO:0000256" key="5">
    <source>
        <dbReference type="ARBA" id="ARBA00022801"/>
    </source>
</evidence>
<dbReference type="InterPro" id="IPR036881">
    <property type="entry name" value="Glyco_hydro_3_C_sf"/>
</dbReference>
<evidence type="ECO:0000256" key="1">
    <source>
        <dbReference type="ARBA" id="ARBA00000448"/>
    </source>
</evidence>
<dbReference type="InterPro" id="IPR051915">
    <property type="entry name" value="Cellulose_Degrad_GH3"/>
</dbReference>
<dbReference type="PATRIC" id="fig|1235788.3.peg.1725"/>
<dbReference type="RefSeq" id="WP_016276089.1">
    <property type="nucleotide sequence ID" value="NZ_JABVZU010000003.1"/>
</dbReference>
<dbReference type="SUPFAM" id="SSF51445">
    <property type="entry name" value="(Trans)glycosidases"/>
    <property type="match status" value="1"/>
</dbReference>
<reference evidence="9 10" key="1">
    <citation type="submission" date="2013-04" db="EMBL/GenBank/DDBJ databases">
        <title>The Genome Sequence of Bacteroides massiliensis dnLKV3.</title>
        <authorList>
            <consortium name="The Broad Institute Genomics Platform"/>
            <consortium name="The Broad Institute Genome Sequencing Center for Infectious Disease"/>
            <person name="Earl A."/>
            <person name="Xavier R."/>
            <person name="Kuhn K."/>
            <person name="Stappenbeck T."/>
            <person name="Walker B."/>
            <person name="Young S."/>
            <person name="Zeng Q."/>
            <person name="Gargeya S."/>
            <person name="Fitzgerald M."/>
            <person name="Haas B."/>
            <person name="Abouelleil A."/>
            <person name="Allen A.W."/>
            <person name="Alvarado L."/>
            <person name="Arachchi H.M."/>
            <person name="Berlin A.M."/>
            <person name="Chapman S.B."/>
            <person name="Gainer-Dewar J."/>
            <person name="Goldberg J."/>
            <person name="Griggs A."/>
            <person name="Gujja S."/>
            <person name="Hansen M."/>
            <person name="Howarth C."/>
            <person name="Imamovic A."/>
            <person name="Ireland A."/>
            <person name="Larimer J."/>
            <person name="McCowan C."/>
            <person name="Murphy C."/>
            <person name="Pearson M."/>
            <person name="Poon T.W."/>
            <person name="Priest M."/>
            <person name="Roberts A."/>
            <person name="Saif S."/>
            <person name="Shea T."/>
            <person name="Sisk P."/>
            <person name="Sykes S."/>
            <person name="Wortman J."/>
            <person name="Nusbaum C."/>
            <person name="Birren B."/>
        </authorList>
    </citation>
    <scope>NUCLEOTIDE SEQUENCE [LARGE SCALE GENOMIC DNA]</scope>
    <source>
        <strain evidence="10">dnLKV3</strain>
    </source>
</reference>
<dbReference type="InterPro" id="IPR002772">
    <property type="entry name" value="Glyco_hydro_3_C"/>
</dbReference>
<proteinExistence type="inferred from homology"/>
<dbReference type="PROSITE" id="PS00775">
    <property type="entry name" value="GLYCOSYL_HYDROL_F3"/>
    <property type="match status" value="1"/>
</dbReference>
<dbReference type="GO" id="GO:0008422">
    <property type="term" value="F:beta-glucosidase activity"/>
    <property type="evidence" value="ECO:0007669"/>
    <property type="project" value="UniProtKB-EC"/>
</dbReference>
<dbReference type="GeneID" id="82154535"/>
<dbReference type="Gene3D" id="3.40.50.1700">
    <property type="entry name" value="Glycoside hydrolase family 3 C-terminal domain"/>
    <property type="match status" value="1"/>
</dbReference>
<comment type="catalytic activity">
    <reaction evidence="1">
        <text>Hydrolysis of terminal, non-reducing beta-D-glucosyl residues with release of beta-D-glucose.</text>
        <dbReference type="EC" id="3.2.1.21"/>
    </reaction>
</comment>
<dbReference type="FunFam" id="2.60.40.10:FF:000495">
    <property type="entry name" value="Periplasmic beta-glucosidase"/>
    <property type="match status" value="1"/>
</dbReference>
<evidence type="ECO:0000259" key="8">
    <source>
        <dbReference type="SMART" id="SM01217"/>
    </source>
</evidence>
<dbReference type="Gene3D" id="3.20.20.300">
    <property type="entry name" value="Glycoside hydrolase, family 3, N-terminal domain"/>
    <property type="match status" value="1"/>
</dbReference>
<feature type="domain" description="Fibronectin type III-like" evidence="8">
    <location>
        <begin position="685"/>
        <end position="754"/>
    </location>
</feature>
<evidence type="ECO:0000313" key="10">
    <source>
        <dbReference type="Proteomes" id="UP000014200"/>
    </source>
</evidence>
<dbReference type="AlphaFoldDB" id="R9IAP4"/>
<dbReference type="SMART" id="SM01217">
    <property type="entry name" value="Fn3_like"/>
    <property type="match status" value="1"/>
</dbReference>
<dbReference type="InterPro" id="IPR026891">
    <property type="entry name" value="Fn3-like"/>
</dbReference>
<dbReference type="PROSITE" id="PS51257">
    <property type="entry name" value="PROKAR_LIPOPROTEIN"/>
    <property type="match status" value="1"/>
</dbReference>
<dbReference type="Pfam" id="PF14310">
    <property type="entry name" value="Fn3-like"/>
    <property type="match status" value="1"/>
</dbReference>
<evidence type="ECO:0000256" key="3">
    <source>
        <dbReference type="ARBA" id="ARBA00012744"/>
    </source>
</evidence>
<keyword evidence="4" id="KW-0732">Signal</keyword>
<comment type="similarity">
    <text evidence="2 7">Belongs to the glycosyl hydrolase 3 family.</text>
</comment>
<dbReference type="PRINTS" id="PR00133">
    <property type="entry name" value="GLHYDRLASE3"/>
</dbReference>
<comment type="caution">
    <text evidence="9">The sequence shown here is derived from an EMBL/GenBank/DDBJ whole genome shotgun (WGS) entry which is preliminary data.</text>
</comment>
<dbReference type="Pfam" id="PF01915">
    <property type="entry name" value="Glyco_hydro_3_C"/>
    <property type="match status" value="1"/>
</dbReference>
<dbReference type="Proteomes" id="UP000014200">
    <property type="component" value="Unassembled WGS sequence"/>
</dbReference>
<dbReference type="SUPFAM" id="SSF52279">
    <property type="entry name" value="Beta-D-glucan exohydrolase, C-terminal domain"/>
    <property type="match status" value="1"/>
</dbReference>
<gene>
    <name evidence="9" type="ORF">C802_01689</name>
</gene>
<evidence type="ECO:0000256" key="4">
    <source>
        <dbReference type="ARBA" id="ARBA00022729"/>
    </source>
</evidence>
<dbReference type="STRING" id="1235788.C802_01689"/>
<dbReference type="PANTHER" id="PTHR30620">
    <property type="entry name" value="PERIPLASMIC BETA-GLUCOSIDASE-RELATED"/>
    <property type="match status" value="1"/>
</dbReference>
<dbReference type="GO" id="GO:0009251">
    <property type="term" value="P:glucan catabolic process"/>
    <property type="evidence" value="ECO:0007669"/>
    <property type="project" value="TreeGrafter"/>
</dbReference>
<keyword evidence="5 7" id="KW-0378">Hydrolase</keyword>
<dbReference type="PANTHER" id="PTHR30620:SF16">
    <property type="entry name" value="LYSOSOMAL BETA GLUCOSIDASE"/>
    <property type="match status" value="1"/>
</dbReference>
<evidence type="ECO:0000256" key="2">
    <source>
        <dbReference type="ARBA" id="ARBA00005336"/>
    </source>
</evidence>
<protein>
    <recommendedName>
        <fullName evidence="3">beta-glucosidase</fullName>
        <ecNumber evidence="3">3.2.1.21</ecNumber>
    </recommendedName>
</protein>
<evidence type="ECO:0000256" key="6">
    <source>
        <dbReference type="ARBA" id="ARBA00023295"/>
    </source>
</evidence>
<dbReference type="HOGENOM" id="CLU_004542_5_1_10"/>
<sequence>MKKSLFVLYACVAIGMSSCSDSPDLYKDPDRPVDERVDNLMSQMTLEEKVAQMCQYVGLKHMRNSEKHLSLEELEKNHAQGFYKDLHSSQVAEMVEQGWVGSFLHVTDLEEANYLQSLARKSRLQIPLLIGIDAIHGNGLCYGATIYPTAIGQASTFDTLLVKKAAEETAFETRATGSHWAFTPNVDIARDPRWGRTGETYGEDPFLVSAMGVATVRGLQGNKTDKSEHVLACVKHLVGGGQSVNGRNCAPFDASERMLDEIFFPPFKACVEAGASTLMAAHNELNGIPCHGNKFLLTEVLRDRWHFDGFVVSDWMDIERLYGQHRTAETPEEASVVSVNAGIDMHMHGPGFMKHIIDAVKNGQVSGKRVDDAVRKILKAKFELGLFEDPFYDEGKSKEVLFCDKHRKTALQLSRESMVLLTNKGILPLDERKYKNILVAGPNADSHAILGDWGLPQPEGNMVTILDGLKKVSPSTAFHFLDMGFNIRKMDAAKIVQAGKMARRMDAAIIVVGENSMREHWLDKTCGENMDRSDIDLPGLQQELVEEVYKAGIPVIVVLVNGRQLGVEWIANHVSALVEAWEPGSMGGQAVAEVLYGEVNPSGKLPVTVPRHVGQLQCVYNHKSANTWFPYALGNSDPLFYFGYGLSYTHYRYDNLKLEKSVITPDGSTSVSVDVSNIGDRDGDEIVQLYIRDDYSSATRPVKELKGFRRVHLKKGETRTVTFEITPDLLAYDDAEMNYGVEKGTFTLMLGSSSRDEDLRDIQLTVR</sequence>
<dbReference type="InterPro" id="IPR017853">
    <property type="entry name" value="GH"/>
</dbReference>
<dbReference type="InterPro" id="IPR013783">
    <property type="entry name" value="Ig-like_fold"/>
</dbReference>
<keyword evidence="10" id="KW-1185">Reference proteome</keyword>
<accession>R9IAP4</accession>
<dbReference type="EMBL" id="ASSP01000009">
    <property type="protein sequence ID" value="EOS13842.1"/>
    <property type="molecule type" value="Genomic_DNA"/>
</dbReference>
<evidence type="ECO:0000313" key="9">
    <source>
        <dbReference type="EMBL" id="EOS13842.1"/>
    </source>
</evidence>
<organism evidence="9 10">
    <name type="scientific">Phocaeicola sartorii</name>
    <dbReference type="NCBI Taxonomy" id="671267"/>
    <lineage>
        <taxon>Bacteria</taxon>
        <taxon>Pseudomonadati</taxon>
        <taxon>Bacteroidota</taxon>
        <taxon>Bacteroidia</taxon>
        <taxon>Bacteroidales</taxon>
        <taxon>Bacteroidaceae</taxon>
        <taxon>Phocaeicola</taxon>
    </lineage>
</organism>